<proteinExistence type="predicted"/>
<dbReference type="Proteomes" id="UP000325081">
    <property type="component" value="Unassembled WGS sequence"/>
</dbReference>
<organism evidence="1 2">
    <name type="scientific">Striga asiatica</name>
    <name type="common">Asiatic witchweed</name>
    <name type="synonym">Buchnera asiatica</name>
    <dbReference type="NCBI Taxonomy" id="4170"/>
    <lineage>
        <taxon>Eukaryota</taxon>
        <taxon>Viridiplantae</taxon>
        <taxon>Streptophyta</taxon>
        <taxon>Embryophyta</taxon>
        <taxon>Tracheophyta</taxon>
        <taxon>Spermatophyta</taxon>
        <taxon>Magnoliopsida</taxon>
        <taxon>eudicotyledons</taxon>
        <taxon>Gunneridae</taxon>
        <taxon>Pentapetalae</taxon>
        <taxon>asterids</taxon>
        <taxon>lamiids</taxon>
        <taxon>Lamiales</taxon>
        <taxon>Orobanchaceae</taxon>
        <taxon>Buchnereae</taxon>
        <taxon>Striga</taxon>
    </lineage>
</organism>
<comment type="caution">
    <text evidence="1">The sequence shown here is derived from an EMBL/GenBank/DDBJ whole genome shotgun (WGS) entry which is preliminary data.</text>
</comment>
<dbReference type="EMBL" id="BKCP01004113">
    <property type="protein sequence ID" value="GER29620.1"/>
    <property type="molecule type" value="Genomic_DNA"/>
</dbReference>
<sequence length="145" mass="16501">MAKLASLEEELKNLRLRDVKSTQVVMAEVWGCCGETGHGGHECPRYMEPLRRGILTAVEAVVSRCSQLVLRHLKFRFNGRLQRQQLRGQRLTIDIYRNLEHHADWTFDLRCANTLIIGESPATLNPTVCREGGTLVGFQSPKFPR</sequence>
<accession>A0A5A7PA65</accession>
<reference evidence="2" key="1">
    <citation type="journal article" date="2019" name="Curr. Biol.">
        <title>Genome Sequence of Striga asiatica Provides Insight into the Evolution of Plant Parasitism.</title>
        <authorList>
            <person name="Yoshida S."/>
            <person name="Kim S."/>
            <person name="Wafula E.K."/>
            <person name="Tanskanen J."/>
            <person name="Kim Y.M."/>
            <person name="Honaas L."/>
            <person name="Yang Z."/>
            <person name="Spallek T."/>
            <person name="Conn C.E."/>
            <person name="Ichihashi Y."/>
            <person name="Cheong K."/>
            <person name="Cui S."/>
            <person name="Der J.P."/>
            <person name="Gundlach H."/>
            <person name="Jiao Y."/>
            <person name="Hori C."/>
            <person name="Ishida J.K."/>
            <person name="Kasahara H."/>
            <person name="Kiba T."/>
            <person name="Kim M.S."/>
            <person name="Koo N."/>
            <person name="Laohavisit A."/>
            <person name="Lee Y.H."/>
            <person name="Lumba S."/>
            <person name="McCourt P."/>
            <person name="Mortimer J.C."/>
            <person name="Mutuku J.M."/>
            <person name="Nomura T."/>
            <person name="Sasaki-Sekimoto Y."/>
            <person name="Seto Y."/>
            <person name="Wang Y."/>
            <person name="Wakatake T."/>
            <person name="Sakakibara H."/>
            <person name="Demura T."/>
            <person name="Yamaguchi S."/>
            <person name="Yoneyama K."/>
            <person name="Manabe R.I."/>
            <person name="Nelson D.C."/>
            <person name="Schulman A.H."/>
            <person name="Timko M.P."/>
            <person name="dePamphilis C.W."/>
            <person name="Choi D."/>
            <person name="Shirasu K."/>
        </authorList>
    </citation>
    <scope>NUCLEOTIDE SEQUENCE [LARGE SCALE GENOMIC DNA]</scope>
    <source>
        <strain evidence="2">cv. UVA1</strain>
    </source>
</reference>
<protein>
    <submittedName>
        <fullName evidence="1">E3 ubiquitin-protein ligase XIAP</fullName>
    </submittedName>
</protein>
<evidence type="ECO:0000313" key="2">
    <source>
        <dbReference type="Proteomes" id="UP000325081"/>
    </source>
</evidence>
<dbReference type="AlphaFoldDB" id="A0A5A7PA65"/>
<name>A0A5A7PA65_STRAF</name>
<gene>
    <name evidence="1" type="ORF">STAS_05495</name>
</gene>
<evidence type="ECO:0000313" key="1">
    <source>
        <dbReference type="EMBL" id="GER29620.1"/>
    </source>
</evidence>
<keyword evidence="2" id="KW-1185">Reference proteome</keyword>